<dbReference type="RefSeq" id="XP_007931632.1">
    <property type="nucleotide sequence ID" value="XM_007933441.1"/>
</dbReference>
<dbReference type="InterPro" id="IPR053137">
    <property type="entry name" value="NLR-like"/>
</dbReference>
<dbReference type="InterPro" id="IPR035994">
    <property type="entry name" value="Nucleoside_phosphorylase_sf"/>
</dbReference>
<name>M3AL49_PSEFD</name>
<dbReference type="KEGG" id="pfj:MYCFIDRAFT_191226"/>
<keyword evidence="2" id="KW-1185">Reference proteome</keyword>
<evidence type="ECO:0000313" key="2">
    <source>
        <dbReference type="Proteomes" id="UP000016932"/>
    </source>
</evidence>
<dbReference type="Proteomes" id="UP000016932">
    <property type="component" value="Unassembled WGS sequence"/>
</dbReference>
<dbReference type="AlphaFoldDB" id="M3AL49"/>
<protein>
    <recommendedName>
        <fullName evidence="3">Nucleoside phosphorylase domain-containing protein</fullName>
    </recommendedName>
</protein>
<proteinExistence type="predicted"/>
<dbReference type="HOGENOM" id="CLU_000288_34_22_1"/>
<dbReference type="GO" id="GO:0003824">
    <property type="term" value="F:catalytic activity"/>
    <property type="evidence" value="ECO:0007669"/>
    <property type="project" value="InterPro"/>
</dbReference>
<evidence type="ECO:0008006" key="3">
    <source>
        <dbReference type="Google" id="ProtNLM"/>
    </source>
</evidence>
<dbReference type="PANTHER" id="PTHR46082:SF11">
    <property type="entry name" value="AAA+ ATPASE DOMAIN-CONTAINING PROTEIN-RELATED"/>
    <property type="match status" value="1"/>
</dbReference>
<dbReference type="eggNOG" id="ENOG502QQ8X">
    <property type="taxonomic scope" value="Eukaryota"/>
</dbReference>
<evidence type="ECO:0000313" key="1">
    <source>
        <dbReference type="EMBL" id="EME77878.1"/>
    </source>
</evidence>
<gene>
    <name evidence="1" type="ORF">MYCFIDRAFT_191226</name>
</gene>
<dbReference type="Gene3D" id="3.40.50.1580">
    <property type="entry name" value="Nucleoside phosphorylase domain"/>
    <property type="match status" value="2"/>
</dbReference>
<dbReference type="GeneID" id="19335215"/>
<dbReference type="SUPFAM" id="SSF53167">
    <property type="entry name" value="Purine and uridine phosphorylases"/>
    <property type="match status" value="1"/>
</dbReference>
<organism evidence="1 2">
    <name type="scientific">Pseudocercospora fijiensis (strain CIRAD86)</name>
    <name type="common">Black leaf streak disease fungus</name>
    <name type="synonym">Mycosphaerella fijiensis</name>
    <dbReference type="NCBI Taxonomy" id="383855"/>
    <lineage>
        <taxon>Eukaryota</taxon>
        <taxon>Fungi</taxon>
        <taxon>Dikarya</taxon>
        <taxon>Ascomycota</taxon>
        <taxon>Pezizomycotina</taxon>
        <taxon>Dothideomycetes</taxon>
        <taxon>Dothideomycetidae</taxon>
        <taxon>Mycosphaerellales</taxon>
        <taxon>Mycosphaerellaceae</taxon>
        <taxon>Pseudocercospora</taxon>
    </lineage>
</organism>
<accession>M3AL49</accession>
<dbReference type="GO" id="GO:0009116">
    <property type="term" value="P:nucleoside metabolic process"/>
    <property type="evidence" value="ECO:0007669"/>
    <property type="project" value="InterPro"/>
</dbReference>
<dbReference type="PANTHER" id="PTHR46082">
    <property type="entry name" value="ATP/GTP-BINDING PROTEIN-RELATED"/>
    <property type="match status" value="1"/>
</dbReference>
<reference evidence="1 2" key="1">
    <citation type="journal article" date="2012" name="PLoS Pathog.">
        <title>Diverse lifestyles and strategies of plant pathogenesis encoded in the genomes of eighteen Dothideomycetes fungi.</title>
        <authorList>
            <person name="Ohm R.A."/>
            <person name="Feau N."/>
            <person name="Henrissat B."/>
            <person name="Schoch C.L."/>
            <person name="Horwitz B.A."/>
            <person name="Barry K.W."/>
            <person name="Condon B.J."/>
            <person name="Copeland A.C."/>
            <person name="Dhillon B."/>
            <person name="Glaser F."/>
            <person name="Hesse C.N."/>
            <person name="Kosti I."/>
            <person name="LaButti K."/>
            <person name="Lindquist E.A."/>
            <person name="Lucas S."/>
            <person name="Salamov A.A."/>
            <person name="Bradshaw R.E."/>
            <person name="Ciuffetti L."/>
            <person name="Hamelin R.C."/>
            <person name="Kema G.H.J."/>
            <person name="Lawrence C."/>
            <person name="Scott J.A."/>
            <person name="Spatafora J.W."/>
            <person name="Turgeon B.G."/>
            <person name="de Wit P.J.G.M."/>
            <person name="Zhong S."/>
            <person name="Goodwin S.B."/>
            <person name="Grigoriev I.V."/>
        </authorList>
    </citation>
    <scope>NUCLEOTIDE SEQUENCE [LARGE SCALE GENOMIC DNA]</scope>
    <source>
        <strain evidence="1 2">CIRAD86</strain>
    </source>
</reference>
<dbReference type="EMBL" id="KB446564">
    <property type="protein sequence ID" value="EME77878.1"/>
    <property type="molecule type" value="Genomic_DNA"/>
</dbReference>
<dbReference type="OrthoDB" id="3649992at2759"/>
<sequence length="293" mass="32171">MPNAQLDVASYRVGILCALSHERAAVEAALDEEHEWPKDYNEDDGNVYSFGKIGEHNVVIASLPEVRLLVGIGGGVPSKQHDIRLGDVVFSQPSGDHGGVIYALSALKARHGNPKRSKVGEHLAKITEELSERYGYQGAENDDLFPPDYAHVAGSEPCHNTNPFRRCDIKRHIKREVRSNPGSPRLHYGNIASGDEVIKNGLERDRIASGLGALCFEMEAAGLEDSFPCLVVRGICDYSDSHKNKDWQRYAAATAAAFAREFLSFVRVQTADDPTSKQRGQAHFGHVFNFGTS</sequence>
<dbReference type="VEuPathDB" id="FungiDB:MYCFIDRAFT_191226"/>